<proteinExistence type="predicted"/>
<dbReference type="EMBL" id="LT629711">
    <property type="protein sequence ID" value="SDO95938.1"/>
    <property type="molecule type" value="Genomic_DNA"/>
</dbReference>
<feature type="region of interest" description="Disordered" evidence="1">
    <location>
        <begin position="48"/>
        <end position="104"/>
    </location>
</feature>
<protein>
    <submittedName>
        <fullName evidence="2">Uncharacterized protein</fullName>
    </submittedName>
</protein>
<evidence type="ECO:0000256" key="1">
    <source>
        <dbReference type="SAM" id="MobiDB-lite"/>
    </source>
</evidence>
<dbReference type="Proteomes" id="UP000199077">
    <property type="component" value="Chromosome I"/>
</dbReference>
<feature type="compositionally biased region" description="Basic and acidic residues" evidence="1">
    <location>
        <begin position="67"/>
        <end position="81"/>
    </location>
</feature>
<organism evidence="2 3">
    <name type="scientific">Pedococcus dokdonensis</name>
    <dbReference type="NCBI Taxonomy" id="443156"/>
    <lineage>
        <taxon>Bacteria</taxon>
        <taxon>Bacillati</taxon>
        <taxon>Actinomycetota</taxon>
        <taxon>Actinomycetes</taxon>
        <taxon>Micrococcales</taxon>
        <taxon>Intrasporangiaceae</taxon>
        <taxon>Pedococcus</taxon>
    </lineage>
</organism>
<reference evidence="3" key="1">
    <citation type="submission" date="2016-10" db="EMBL/GenBank/DDBJ databases">
        <authorList>
            <person name="Varghese N."/>
            <person name="Submissions S."/>
        </authorList>
    </citation>
    <scope>NUCLEOTIDE SEQUENCE [LARGE SCALE GENOMIC DNA]</scope>
    <source>
        <strain evidence="3">DSM 22329</strain>
    </source>
</reference>
<dbReference type="RefSeq" id="WP_091782393.1">
    <property type="nucleotide sequence ID" value="NZ_LT629711.1"/>
</dbReference>
<dbReference type="AlphaFoldDB" id="A0A1H0NTU7"/>
<gene>
    <name evidence="2" type="ORF">SAMN04489867_1034</name>
</gene>
<name>A0A1H0NTU7_9MICO</name>
<dbReference type="STRING" id="443156.SAMN04489867_1034"/>
<keyword evidence="3" id="KW-1185">Reference proteome</keyword>
<evidence type="ECO:0000313" key="2">
    <source>
        <dbReference type="EMBL" id="SDO95938.1"/>
    </source>
</evidence>
<sequence length="104" mass="12125">MWWWILIWALLVLIALAYLATRAWGVWGQLKELTAEVSRSSETVAALQAQTDRLGERPPPPQPDIFGDPRRLRRERDDTRASLKQQRRARLAARRPSWARHLDS</sequence>
<evidence type="ECO:0000313" key="3">
    <source>
        <dbReference type="Proteomes" id="UP000199077"/>
    </source>
</evidence>
<accession>A0A1H0NTU7</accession>
<dbReference type="OrthoDB" id="4871685at2"/>